<protein>
    <submittedName>
        <fullName evidence="3">C39 family peptidase</fullName>
    </submittedName>
</protein>
<evidence type="ECO:0000313" key="4">
    <source>
        <dbReference type="Proteomes" id="UP001565219"/>
    </source>
</evidence>
<feature type="domain" description="Peptidase C39-like" evidence="2">
    <location>
        <begin position="180"/>
        <end position="304"/>
    </location>
</feature>
<proteinExistence type="predicted"/>
<sequence length="448" mass="49992">MDGRDLVLVIDITKDKEQRADLLEQGQSIITNEYQNKEKRKRAVRTIHKRISACLLMLLISTGTISVSANEPKTTEIQAPAQTEVSTQASISTEATLTEQTKVNVHQKKEQSKKKENSKKKSKEPKTKKRTQPSKLKKLKKTKKKEQKIQVKIRPQISKSYTEESLKMKRNKEYIGHYIYFNQGDAAWNQNGYGIHAAGCGPTSMAVCVTNLTKKWVTPVDTTKWAYENGYYSSEGSVHSAIPAMAAHWDLGCEGLGTTEQAIKKSLKKGRPVIALMGPGYFTSGGHFMVLIDIDQNDNVTIADVGSRRRSHYKYPLRDVIGQSKKADAGGPFWSVYLKKSVRVTKHKKGKKQKDVQDGSEKIIQEFYAGIEEGKILIGHKRMAGEKLTGSGKFLKNQVLSLAAKLGDGKIKSIANTYSFESVPIGDEKGLLSSPSGFNLNKYLERTY</sequence>
<dbReference type="Proteomes" id="UP001565219">
    <property type="component" value="Unassembled WGS sequence"/>
</dbReference>
<dbReference type="Gene3D" id="3.90.70.10">
    <property type="entry name" value="Cysteine proteinases"/>
    <property type="match status" value="1"/>
</dbReference>
<reference evidence="3 4" key="1">
    <citation type="submission" date="2024-03" db="EMBL/GenBank/DDBJ databases">
        <title>Mouse gut bacterial collection (mGBC) of GemPharmatech.</title>
        <authorList>
            <person name="He Y."/>
            <person name="Dong L."/>
            <person name="Wu D."/>
            <person name="Gao X."/>
            <person name="Lin Z."/>
        </authorList>
    </citation>
    <scope>NUCLEOTIDE SEQUENCE [LARGE SCALE GENOMIC DNA]</scope>
    <source>
        <strain evidence="3 4">32-10</strain>
    </source>
</reference>
<keyword evidence="4" id="KW-1185">Reference proteome</keyword>
<feature type="region of interest" description="Disordered" evidence="1">
    <location>
        <begin position="76"/>
        <end position="150"/>
    </location>
</feature>
<gene>
    <name evidence="3" type="ORF">AALG99_07520</name>
</gene>
<feature type="compositionally biased region" description="Basic residues" evidence="1">
    <location>
        <begin position="116"/>
        <end position="146"/>
    </location>
</feature>
<organism evidence="3 4">
    <name type="scientific">Anaerostipes hominis</name>
    <name type="common">ex Lee et al. 2021</name>
    <dbReference type="NCBI Taxonomy" id="2025494"/>
    <lineage>
        <taxon>Bacteria</taxon>
        <taxon>Bacillati</taxon>
        <taxon>Bacillota</taxon>
        <taxon>Clostridia</taxon>
        <taxon>Lachnospirales</taxon>
        <taxon>Lachnospiraceae</taxon>
        <taxon>Anaerostipes</taxon>
    </lineage>
</organism>
<evidence type="ECO:0000256" key="1">
    <source>
        <dbReference type="SAM" id="MobiDB-lite"/>
    </source>
</evidence>
<dbReference type="EMBL" id="JBCLTR010000007">
    <property type="protein sequence ID" value="MEY8633371.1"/>
    <property type="molecule type" value="Genomic_DNA"/>
</dbReference>
<feature type="compositionally biased region" description="Polar residues" evidence="1">
    <location>
        <begin position="76"/>
        <end position="104"/>
    </location>
</feature>
<accession>A0ABV4DFQ3</accession>
<dbReference type="InterPro" id="IPR039564">
    <property type="entry name" value="Peptidase_C39-like"/>
</dbReference>
<comment type="caution">
    <text evidence="3">The sequence shown here is derived from an EMBL/GenBank/DDBJ whole genome shotgun (WGS) entry which is preliminary data.</text>
</comment>
<evidence type="ECO:0000259" key="2">
    <source>
        <dbReference type="Pfam" id="PF13529"/>
    </source>
</evidence>
<name>A0ABV4DFQ3_9FIRM</name>
<evidence type="ECO:0000313" key="3">
    <source>
        <dbReference type="EMBL" id="MEY8633371.1"/>
    </source>
</evidence>
<dbReference type="Pfam" id="PF13529">
    <property type="entry name" value="Peptidase_C39_2"/>
    <property type="match status" value="1"/>
</dbReference>